<keyword evidence="4" id="KW-0862">Zinc</keyword>
<dbReference type="PROSITE" id="PS50249">
    <property type="entry name" value="MPN"/>
    <property type="match status" value="1"/>
</dbReference>
<evidence type="ECO:0000313" key="8">
    <source>
        <dbReference type="EMBL" id="TMQ59741.1"/>
    </source>
</evidence>
<dbReference type="GO" id="GO:0006508">
    <property type="term" value="P:proteolysis"/>
    <property type="evidence" value="ECO:0007669"/>
    <property type="project" value="UniProtKB-KW"/>
</dbReference>
<dbReference type="Proteomes" id="UP000316852">
    <property type="component" value="Unassembled WGS sequence"/>
</dbReference>
<comment type="similarity">
    <text evidence="6">Belongs to the UPF0758 family.</text>
</comment>
<dbReference type="PROSITE" id="PS01302">
    <property type="entry name" value="UPF0758"/>
    <property type="match status" value="1"/>
</dbReference>
<feature type="domain" description="MPN" evidence="7">
    <location>
        <begin position="95"/>
        <end position="216"/>
    </location>
</feature>
<dbReference type="EMBL" id="VBOW01000020">
    <property type="protein sequence ID" value="TMQ59741.1"/>
    <property type="molecule type" value="Genomic_DNA"/>
</dbReference>
<keyword evidence="5" id="KW-0482">Metalloprotease</keyword>
<dbReference type="CDD" id="cd08071">
    <property type="entry name" value="MPN_DUF2466"/>
    <property type="match status" value="1"/>
</dbReference>
<reference evidence="8 9" key="1">
    <citation type="journal article" date="2019" name="Nat. Microbiol.">
        <title>Mediterranean grassland soil C-N compound turnover is dependent on rainfall and depth, and is mediated by genomically divergent microorganisms.</title>
        <authorList>
            <person name="Diamond S."/>
            <person name="Andeer P.F."/>
            <person name="Li Z."/>
            <person name="Crits-Christoph A."/>
            <person name="Burstein D."/>
            <person name="Anantharaman K."/>
            <person name="Lane K.R."/>
            <person name="Thomas B.C."/>
            <person name="Pan C."/>
            <person name="Northen T.R."/>
            <person name="Banfield J.F."/>
        </authorList>
    </citation>
    <scope>NUCLEOTIDE SEQUENCE [LARGE SCALE GENOMIC DNA]</scope>
    <source>
        <strain evidence="8">WS_6</strain>
    </source>
</reference>
<evidence type="ECO:0000259" key="7">
    <source>
        <dbReference type="PROSITE" id="PS50249"/>
    </source>
</evidence>
<evidence type="ECO:0000313" key="9">
    <source>
        <dbReference type="Proteomes" id="UP000316852"/>
    </source>
</evidence>
<organism evidence="8 9">
    <name type="scientific">Eiseniibacteriota bacterium</name>
    <dbReference type="NCBI Taxonomy" id="2212470"/>
    <lineage>
        <taxon>Bacteria</taxon>
        <taxon>Candidatus Eiseniibacteriota</taxon>
    </lineage>
</organism>
<dbReference type="PANTHER" id="PTHR30471">
    <property type="entry name" value="DNA REPAIR PROTEIN RADC"/>
    <property type="match status" value="1"/>
</dbReference>
<comment type="caution">
    <text evidence="8">The sequence shown here is derived from an EMBL/GenBank/DDBJ whole genome shotgun (WGS) entry which is preliminary data.</text>
</comment>
<gene>
    <name evidence="8" type="primary">radC</name>
    <name evidence="8" type="ORF">E6K76_04185</name>
</gene>
<dbReference type="Pfam" id="PF04002">
    <property type="entry name" value="RadC"/>
    <property type="match status" value="1"/>
</dbReference>
<dbReference type="InterPro" id="IPR046778">
    <property type="entry name" value="UPF0758_N"/>
</dbReference>
<dbReference type="InterPro" id="IPR001405">
    <property type="entry name" value="UPF0758"/>
</dbReference>
<sequence>MADGERPPERLLGSGPGVLTDADLVAVLFGTGGPGEGILELSARVTGAIPLRQLHRVPVEELLQIRGMGKARAAQLLAAAELGRRLWPDGDPAPLVRGPETVFDLTRDIRTANREHFVGFYLNSRNQVLRREIISIGSLNASIVHPREVYQPAIAVSAASLILAHNHPSGDPTPSEEDLAITRRLVEAGRILGIDILDHVVVARDAYASFKERKLLHG</sequence>
<dbReference type="NCBIfam" id="TIGR00608">
    <property type="entry name" value="radc"/>
    <property type="match status" value="1"/>
</dbReference>
<evidence type="ECO:0000256" key="1">
    <source>
        <dbReference type="ARBA" id="ARBA00022670"/>
    </source>
</evidence>
<dbReference type="Pfam" id="PF20582">
    <property type="entry name" value="UPF0758_N"/>
    <property type="match status" value="1"/>
</dbReference>
<proteinExistence type="inferred from homology"/>
<dbReference type="GO" id="GO:0046872">
    <property type="term" value="F:metal ion binding"/>
    <property type="evidence" value="ECO:0007669"/>
    <property type="project" value="UniProtKB-KW"/>
</dbReference>
<dbReference type="AlphaFoldDB" id="A0A538T7X0"/>
<evidence type="ECO:0000256" key="4">
    <source>
        <dbReference type="ARBA" id="ARBA00022833"/>
    </source>
</evidence>
<keyword evidence="3" id="KW-0378">Hydrolase</keyword>
<dbReference type="InterPro" id="IPR020891">
    <property type="entry name" value="UPF0758_CS"/>
</dbReference>
<dbReference type="InterPro" id="IPR037518">
    <property type="entry name" value="MPN"/>
</dbReference>
<keyword evidence="2" id="KW-0479">Metal-binding</keyword>
<dbReference type="NCBIfam" id="NF000642">
    <property type="entry name" value="PRK00024.1"/>
    <property type="match status" value="1"/>
</dbReference>
<name>A0A538T7X0_UNCEI</name>
<accession>A0A538T7X0</accession>
<protein>
    <submittedName>
        <fullName evidence="8">DNA repair protein RadC</fullName>
    </submittedName>
</protein>
<dbReference type="PANTHER" id="PTHR30471:SF3">
    <property type="entry name" value="UPF0758 PROTEIN YEES-RELATED"/>
    <property type="match status" value="1"/>
</dbReference>
<evidence type="ECO:0000256" key="5">
    <source>
        <dbReference type="ARBA" id="ARBA00023049"/>
    </source>
</evidence>
<evidence type="ECO:0000256" key="6">
    <source>
        <dbReference type="RuleBase" id="RU003797"/>
    </source>
</evidence>
<dbReference type="InterPro" id="IPR025657">
    <property type="entry name" value="RadC_JAB"/>
</dbReference>
<keyword evidence="1" id="KW-0645">Protease</keyword>
<dbReference type="GO" id="GO:0008237">
    <property type="term" value="F:metallopeptidase activity"/>
    <property type="evidence" value="ECO:0007669"/>
    <property type="project" value="UniProtKB-KW"/>
</dbReference>
<dbReference type="Gene3D" id="3.40.140.10">
    <property type="entry name" value="Cytidine Deaminase, domain 2"/>
    <property type="match status" value="1"/>
</dbReference>
<evidence type="ECO:0000256" key="3">
    <source>
        <dbReference type="ARBA" id="ARBA00022801"/>
    </source>
</evidence>
<evidence type="ECO:0000256" key="2">
    <source>
        <dbReference type="ARBA" id="ARBA00022723"/>
    </source>
</evidence>